<reference evidence="9 10" key="1">
    <citation type="journal article" date="2013" name="ISME J.">
        <title>Comparative genomics of pathogenic lineages of Vibrio nigripulchritudo identifies virulence-associated traits.</title>
        <authorList>
            <person name="Goudenege D."/>
            <person name="Labreuche Y."/>
            <person name="Krin E."/>
            <person name="Ansquer D."/>
            <person name="Mangenot S."/>
            <person name="Calteau A."/>
            <person name="Medigue C."/>
            <person name="Mazel D."/>
            <person name="Polz M.F."/>
            <person name="Le Roux F."/>
        </authorList>
    </citation>
    <scope>NUCLEOTIDE SEQUENCE [LARGE SCALE GENOMIC DNA]</scope>
    <source>
        <strain evidence="9 10">SOn1</strain>
    </source>
</reference>
<evidence type="ECO:0000256" key="7">
    <source>
        <dbReference type="RuleBase" id="RU003938"/>
    </source>
</evidence>
<name>A0AAV2VXD1_9VIBR</name>
<keyword evidence="6 8" id="KW-0472">Membrane</keyword>
<evidence type="ECO:0000256" key="6">
    <source>
        <dbReference type="ARBA" id="ARBA00023136"/>
    </source>
</evidence>
<dbReference type="EC" id="2.7.7.41" evidence="7"/>
<evidence type="ECO:0000256" key="4">
    <source>
        <dbReference type="ARBA" id="ARBA00022692"/>
    </source>
</evidence>
<evidence type="ECO:0000256" key="8">
    <source>
        <dbReference type="SAM" id="Phobius"/>
    </source>
</evidence>
<dbReference type="GO" id="GO:0009273">
    <property type="term" value="P:peptidoglycan-based cell wall biogenesis"/>
    <property type="evidence" value="ECO:0007669"/>
    <property type="project" value="TreeGrafter"/>
</dbReference>
<feature type="transmembrane region" description="Helical" evidence="8">
    <location>
        <begin position="220"/>
        <end position="239"/>
    </location>
</feature>
<dbReference type="PANTHER" id="PTHR43535">
    <property type="entry name" value="PHOSPHATIDATE CYTIDYLYLTRANSFERASE"/>
    <property type="match status" value="1"/>
</dbReference>
<dbReference type="GO" id="GO:0005886">
    <property type="term" value="C:plasma membrane"/>
    <property type="evidence" value="ECO:0007669"/>
    <property type="project" value="TreeGrafter"/>
</dbReference>
<feature type="transmembrane region" description="Helical" evidence="8">
    <location>
        <begin position="179"/>
        <end position="199"/>
    </location>
</feature>
<dbReference type="EMBL" id="CAOF01000172">
    <property type="protein sequence ID" value="CCO49012.1"/>
    <property type="molecule type" value="Genomic_DNA"/>
</dbReference>
<evidence type="ECO:0000313" key="10">
    <source>
        <dbReference type="Proteomes" id="UP000018211"/>
    </source>
</evidence>
<dbReference type="RefSeq" id="WP_004405767.1">
    <property type="nucleotide sequence ID" value="NZ_LK391965.1"/>
</dbReference>
<feature type="transmembrane region" description="Helical" evidence="8">
    <location>
        <begin position="148"/>
        <end position="167"/>
    </location>
</feature>
<feature type="transmembrane region" description="Helical" evidence="8">
    <location>
        <begin position="9"/>
        <end position="28"/>
    </location>
</feature>
<comment type="subcellular location">
    <subcellularLocation>
        <location evidence="1">Membrane</location>
        <topology evidence="1">Multi-pass membrane protein</topology>
    </subcellularLocation>
</comment>
<dbReference type="Pfam" id="PF01148">
    <property type="entry name" value="CTP_transf_1"/>
    <property type="match status" value="1"/>
</dbReference>
<comment type="pathway">
    <text evidence="7">Phospholipid metabolism; CDP-diacylglycerol biosynthesis; CDP-diacylglycerol from sn-glycerol 3-phosphate: step 3/3.</text>
</comment>
<evidence type="ECO:0000256" key="2">
    <source>
        <dbReference type="ARBA" id="ARBA00010185"/>
    </source>
</evidence>
<gene>
    <name evidence="9" type="ORF">VIBNISOn1_770033</name>
</gene>
<dbReference type="AlphaFoldDB" id="A0AAV2VXD1"/>
<comment type="catalytic activity">
    <reaction evidence="7">
        <text>a 1,2-diacyl-sn-glycero-3-phosphate + CTP + H(+) = a CDP-1,2-diacyl-sn-glycerol + diphosphate</text>
        <dbReference type="Rhea" id="RHEA:16229"/>
        <dbReference type="ChEBI" id="CHEBI:15378"/>
        <dbReference type="ChEBI" id="CHEBI:33019"/>
        <dbReference type="ChEBI" id="CHEBI:37563"/>
        <dbReference type="ChEBI" id="CHEBI:58332"/>
        <dbReference type="ChEBI" id="CHEBI:58608"/>
        <dbReference type="EC" id="2.7.7.41"/>
    </reaction>
</comment>
<dbReference type="PROSITE" id="PS01315">
    <property type="entry name" value="CDS"/>
    <property type="match status" value="1"/>
</dbReference>
<evidence type="ECO:0000313" key="9">
    <source>
        <dbReference type="EMBL" id="CCO49012.1"/>
    </source>
</evidence>
<dbReference type="Proteomes" id="UP000018211">
    <property type="component" value="Unassembled WGS sequence"/>
</dbReference>
<protein>
    <recommendedName>
        <fullName evidence="7">Phosphatidate cytidylyltransferase</fullName>
        <ecNumber evidence="7">2.7.7.41</ecNumber>
    </recommendedName>
</protein>
<feature type="transmembrane region" description="Helical" evidence="8">
    <location>
        <begin position="117"/>
        <end position="136"/>
    </location>
</feature>
<keyword evidence="4 7" id="KW-0812">Transmembrane</keyword>
<dbReference type="GO" id="GO:0004605">
    <property type="term" value="F:phosphatidate cytidylyltransferase activity"/>
    <property type="evidence" value="ECO:0007669"/>
    <property type="project" value="UniProtKB-EC"/>
</dbReference>
<accession>A0AAV2VXD1</accession>
<feature type="transmembrane region" description="Helical" evidence="8">
    <location>
        <begin position="48"/>
        <end position="73"/>
    </location>
</feature>
<comment type="caution">
    <text evidence="9">The sequence shown here is derived from an EMBL/GenBank/DDBJ whole genome shotgun (WGS) entry which is preliminary data.</text>
</comment>
<proteinExistence type="inferred from homology"/>
<dbReference type="InterPro" id="IPR000374">
    <property type="entry name" value="PC_trans"/>
</dbReference>
<evidence type="ECO:0000256" key="3">
    <source>
        <dbReference type="ARBA" id="ARBA00022679"/>
    </source>
</evidence>
<keyword evidence="7 9" id="KW-0548">Nucleotidyltransferase</keyword>
<feature type="transmembrane region" description="Helical" evidence="8">
    <location>
        <begin position="245"/>
        <end position="265"/>
    </location>
</feature>
<evidence type="ECO:0000256" key="5">
    <source>
        <dbReference type="ARBA" id="ARBA00022989"/>
    </source>
</evidence>
<evidence type="ECO:0000256" key="1">
    <source>
        <dbReference type="ARBA" id="ARBA00004141"/>
    </source>
</evidence>
<sequence>MFGIPQHSFYVMALVLALLCIGTLVCWFKQVKHPDKDYTELSQRITSWWWIIGLVFFVLILSKNAAIAFFGFVSFLALKEFLSIIPTRLADRRVILWAYIAIPLQYLWVGYEWYGMFLIFIPVYVFLFLPMRMVLLGDTKGFIHSAGVIHWAMMLTVLCISHIAYLLVLPVKNPEAGHIGPILFLLFMTQLNDVSQYVWGKSLGKHKIVPKVSPNKTWEGFIGGVVTISLMSALIAPFLTPFSHAQGLLAGALIAFSGFVGDLVISSVKRDLQIKDSGTLIPGHGGVLDRLDSLTFTSPLFFHLLYYLHY</sequence>
<comment type="similarity">
    <text evidence="2 7">Belongs to the CDS family.</text>
</comment>
<organism evidence="9 10">
    <name type="scientific">Vibrio nigripulchritudo SOn1</name>
    <dbReference type="NCBI Taxonomy" id="1238450"/>
    <lineage>
        <taxon>Bacteria</taxon>
        <taxon>Pseudomonadati</taxon>
        <taxon>Pseudomonadota</taxon>
        <taxon>Gammaproteobacteria</taxon>
        <taxon>Vibrionales</taxon>
        <taxon>Vibrionaceae</taxon>
        <taxon>Vibrio</taxon>
    </lineage>
</organism>
<keyword evidence="3 7" id="KW-0808">Transferase</keyword>
<dbReference type="PANTHER" id="PTHR43535:SF1">
    <property type="entry name" value="PHOSPHATIDATE CYTIDYLYLTRANSFERASE"/>
    <property type="match status" value="1"/>
</dbReference>
<keyword evidence="5 8" id="KW-1133">Transmembrane helix</keyword>